<keyword evidence="2" id="KW-1185">Reference proteome</keyword>
<organism evidence="1 2">
    <name type="scientific">Acaulospora colombiana</name>
    <dbReference type="NCBI Taxonomy" id="27376"/>
    <lineage>
        <taxon>Eukaryota</taxon>
        <taxon>Fungi</taxon>
        <taxon>Fungi incertae sedis</taxon>
        <taxon>Mucoromycota</taxon>
        <taxon>Glomeromycotina</taxon>
        <taxon>Glomeromycetes</taxon>
        <taxon>Diversisporales</taxon>
        <taxon>Acaulosporaceae</taxon>
        <taxon>Acaulospora</taxon>
    </lineage>
</organism>
<comment type="caution">
    <text evidence="1">The sequence shown here is derived from an EMBL/GenBank/DDBJ whole genome shotgun (WGS) entry which is preliminary data.</text>
</comment>
<feature type="non-terminal residue" evidence="1">
    <location>
        <position position="227"/>
    </location>
</feature>
<evidence type="ECO:0000313" key="2">
    <source>
        <dbReference type="Proteomes" id="UP000789525"/>
    </source>
</evidence>
<sequence>SMLQRVASRETTYANDATVTGSGWRSSAKLVYYRLFSFLYTSCLLTSPPVHLAVNSSWTEAHVEALLETQPALLTSAPTGLHSILYLLSSPFSLATILLGLNTPKPKRINEPPSTQSMEEGSTPSIAHKDHAKQIEALSILFKTHPELIGADERLSPSSRISNLLPESPEEGLGQSGWLDVGSSSEPVKRKTEKEGVSLVLLGSARHQEDLTRVEELKQLAAKLGVQ</sequence>
<name>A0ACA9Q9E2_9GLOM</name>
<reference evidence="1" key="1">
    <citation type="submission" date="2021-06" db="EMBL/GenBank/DDBJ databases">
        <authorList>
            <person name="Kallberg Y."/>
            <person name="Tangrot J."/>
            <person name="Rosling A."/>
        </authorList>
    </citation>
    <scope>NUCLEOTIDE SEQUENCE</scope>
    <source>
        <strain evidence="1">CL356</strain>
    </source>
</reference>
<proteinExistence type="predicted"/>
<gene>
    <name evidence="1" type="ORF">ACOLOM_LOCUS11842</name>
</gene>
<dbReference type="EMBL" id="CAJVPT010044668">
    <property type="protein sequence ID" value="CAG8734765.1"/>
    <property type="molecule type" value="Genomic_DNA"/>
</dbReference>
<dbReference type="Proteomes" id="UP000789525">
    <property type="component" value="Unassembled WGS sequence"/>
</dbReference>
<evidence type="ECO:0000313" key="1">
    <source>
        <dbReference type="EMBL" id="CAG8734765.1"/>
    </source>
</evidence>
<feature type="non-terminal residue" evidence="1">
    <location>
        <position position="1"/>
    </location>
</feature>
<accession>A0ACA9Q9E2</accession>
<protein>
    <submittedName>
        <fullName evidence="1">7964_t:CDS:1</fullName>
    </submittedName>
</protein>